<dbReference type="InterPro" id="IPR001465">
    <property type="entry name" value="Malate_synthase_TIM"/>
</dbReference>
<sequence>MFPETCGVTLYPCPRDLRQQYDYLFCKGALQFLAEITAEFECRIDELYAKRMDRNGKIARGWMPTFEKSKERDDKSWRIDPLPVKLMNRHIDLGDVSPANTAHFVDSLSAGVQGIQVDFDDGHCPTWRNTILGIYNVCLATNGKFAGAPLDIETCPALMLRPRAWNIYEHHCIINGKVVPGPLFDFSMLMYHVGKKLAAKQCGPYFYLSKIEGPNETELWNDIFIWAQKKLCIKRGTIKACVLIENICAVFAMHEILYSIREHSLGLNCGVWDYAASIISKFGNNKSFVIPDRNKYVDIDKPFLKNYMKLLLATCHARGAPATAGMSALLVRDEKTCKVSKELVNKVVAAKEKEINLGFDGFLIYDLELVSYMNELWARKMAKCLGEQPIKESDLLTMPAGGVTLNGLKHNIKVSLLFIYHWFQGKGQFFLNGSVEDSATAEICRAQVWQWIRHSVKIDDASGHDSKVNFHIVIKLLDKISDDFAKTLCKNKHDLKRLSSSKYILRELMMAHEYPEFITTFLNDNHKFRTIHNKSEALFSKL</sequence>
<evidence type="ECO:0000256" key="6">
    <source>
        <dbReference type="PIRSR" id="PIRSR001363-1"/>
    </source>
</evidence>
<dbReference type="EMBL" id="GIIL01005841">
    <property type="protein sequence ID" value="NOV49567.1"/>
    <property type="molecule type" value="Transcribed_RNA"/>
</dbReference>
<evidence type="ECO:0000256" key="4">
    <source>
        <dbReference type="ARBA" id="ARBA00022679"/>
    </source>
</evidence>
<dbReference type="GO" id="GO:0006099">
    <property type="term" value="P:tricarboxylic acid cycle"/>
    <property type="evidence" value="ECO:0007669"/>
    <property type="project" value="UniProtKB-KW"/>
</dbReference>
<dbReference type="PANTHER" id="PTHR42902">
    <property type="entry name" value="MALATE SYNTHASE"/>
    <property type="match status" value="1"/>
</dbReference>
<organism evidence="9">
    <name type="scientific">Xenopsylla cheopis</name>
    <name type="common">Oriental rat flea</name>
    <name type="synonym">Pulex cheopis</name>
    <dbReference type="NCBI Taxonomy" id="163159"/>
    <lineage>
        <taxon>Eukaryota</taxon>
        <taxon>Metazoa</taxon>
        <taxon>Ecdysozoa</taxon>
        <taxon>Arthropoda</taxon>
        <taxon>Hexapoda</taxon>
        <taxon>Insecta</taxon>
        <taxon>Pterygota</taxon>
        <taxon>Neoptera</taxon>
        <taxon>Endopterygota</taxon>
        <taxon>Siphonaptera</taxon>
        <taxon>Pulicidae</taxon>
        <taxon>Xenopsyllinae</taxon>
        <taxon>Xenopsylla</taxon>
    </lineage>
</organism>
<evidence type="ECO:0000313" key="9">
    <source>
        <dbReference type="EMBL" id="NOV49567.1"/>
    </source>
</evidence>
<dbReference type="FunFam" id="3.20.20.360:FF:000001">
    <property type="entry name" value="Malate synthase"/>
    <property type="match status" value="1"/>
</dbReference>
<dbReference type="InterPro" id="IPR006252">
    <property type="entry name" value="Malate_synthA"/>
</dbReference>
<evidence type="ECO:0000259" key="7">
    <source>
        <dbReference type="Pfam" id="PF01274"/>
    </source>
</evidence>
<dbReference type="FunFam" id="1.20.1220.12:FF:000001">
    <property type="entry name" value="Malate synthase"/>
    <property type="match status" value="1"/>
</dbReference>
<evidence type="ECO:0000256" key="5">
    <source>
        <dbReference type="ARBA" id="ARBA00047918"/>
    </source>
</evidence>
<dbReference type="AlphaFoldDB" id="A0A6M2DYC1"/>
<feature type="active site" description="Proton donor" evidence="6">
    <location>
        <position position="437"/>
    </location>
</feature>
<dbReference type="InterPro" id="IPR048355">
    <property type="entry name" value="MS_C"/>
</dbReference>
<proteinExistence type="predicted"/>
<evidence type="ECO:0000256" key="1">
    <source>
        <dbReference type="ARBA" id="ARBA00012636"/>
    </source>
</evidence>
<dbReference type="GO" id="GO:0005737">
    <property type="term" value="C:cytoplasm"/>
    <property type="evidence" value="ECO:0007669"/>
    <property type="project" value="TreeGrafter"/>
</dbReference>
<keyword evidence="3" id="KW-0816">Tricarboxylic acid cycle</keyword>
<dbReference type="GO" id="GO:0006097">
    <property type="term" value="P:glyoxylate cycle"/>
    <property type="evidence" value="ECO:0007669"/>
    <property type="project" value="UniProtKB-KW"/>
</dbReference>
<protein>
    <recommendedName>
        <fullName evidence="1">malate synthase</fullName>
        <ecNumber evidence="1">2.3.3.9</ecNumber>
    </recommendedName>
</protein>
<feature type="domain" description="Malate synthase C-terminal" evidence="8">
    <location>
        <begin position="404"/>
        <end position="522"/>
    </location>
</feature>
<dbReference type="SUPFAM" id="SSF51645">
    <property type="entry name" value="Malate synthase G"/>
    <property type="match status" value="1"/>
</dbReference>
<dbReference type="Pfam" id="PF20659">
    <property type="entry name" value="MS_C"/>
    <property type="match status" value="1"/>
</dbReference>
<comment type="catalytic activity">
    <reaction evidence="5">
        <text>glyoxylate + acetyl-CoA + H2O = (S)-malate + CoA + H(+)</text>
        <dbReference type="Rhea" id="RHEA:18181"/>
        <dbReference type="ChEBI" id="CHEBI:15377"/>
        <dbReference type="ChEBI" id="CHEBI:15378"/>
        <dbReference type="ChEBI" id="CHEBI:15589"/>
        <dbReference type="ChEBI" id="CHEBI:36655"/>
        <dbReference type="ChEBI" id="CHEBI:57287"/>
        <dbReference type="ChEBI" id="CHEBI:57288"/>
        <dbReference type="EC" id="2.3.3.9"/>
    </reaction>
</comment>
<evidence type="ECO:0000256" key="3">
    <source>
        <dbReference type="ARBA" id="ARBA00022532"/>
    </source>
</evidence>
<dbReference type="InterPro" id="IPR011076">
    <property type="entry name" value="Malate_synth_sf"/>
</dbReference>
<feature type="active site" description="Proton acceptor" evidence="6">
    <location>
        <position position="161"/>
    </location>
</feature>
<dbReference type="Pfam" id="PF01274">
    <property type="entry name" value="MS_TIM-barrel"/>
    <property type="match status" value="1"/>
</dbReference>
<accession>A0A6M2DYC1</accession>
<dbReference type="InterPro" id="IPR046363">
    <property type="entry name" value="MS_N_TIM-barrel_dom"/>
</dbReference>
<keyword evidence="2" id="KW-0329">Glyoxylate bypass</keyword>
<name>A0A6M2DYC1_XENCH</name>
<feature type="domain" description="Malate synthase TIM barrel" evidence="7">
    <location>
        <begin position="158"/>
        <end position="383"/>
    </location>
</feature>
<evidence type="ECO:0000259" key="8">
    <source>
        <dbReference type="Pfam" id="PF20659"/>
    </source>
</evidence>
<dbReference type="GO" id="GO:0004474">
    <property type="term" value="F:malate synthase activity"/>
    <property type="evidence" value="ECO:0007669"/>
    <property type="project" value="UniProtKB-EC"/>
</dbReference>
<reference evidence="9" key="1">
    <citation type="submission" date="2020-03" db="EMBL/GenBank/DDBJ databases">
        <title>Transcriptomic Profiling of the Digestive Tract of the Rat Flea, Xenopsylla cheopis, Following Blood Feeding and Infection with Yersinia pestis.</title>
        <authorList>
            <person name="Bland D.M."/>
            <person name="Martens C.A."/>
            <person name="Virtaneva K."/>
            <person name="Kanakabandi K."/>
            <person name="Long D."/>
            <person name="Rosenke R."/>
            <person name="Saturday G.A."/>
            <person name="Hoyt F.H."/>
            <person name="Bruno D.P."/>
            <person name="Ribeiro J.M.C."/>
            <person name="Hinnebusch J."/>
        </authorList>
    </citation>
    <scope>NUCLEOTIDE SEQUENCE</scope>
</reference>
<dbReference type="Gene3D" id="1.20.1220.12">
    <property type="entry name" value="Malate synthase, domain III"/>
    <property type="match status" value="1"/>
</dbReference>
<evidence type="ECO:0000256" key="2">
    <source>
        <dbReference type="ARBA" id="ARBA00022435"/>
    </source>
</evidence>
<dbReference type="Gene3D" id="3.20.20.360">
    <property type="entry name" value="Malate synthase, domain 3"/>
    <property type="match status" value="1"/>
</dbReference>
<dbReference type="PANTHER" id="PTHR42902:SF2">
    <property type="entry name" value="MALATE SYNTHASE"/>
    <property type="match status" value="1"/>
</dbReference>
<dbReference type="PIRSF" id="PIRSF001363">
    <property type="entry name" value="Malate_synth"/>
    <property type="match status" value="1"/>
</dbReference>
<keyword evidence="4" id="KW-0808">Transferase</keyword>
<dbReference type="EC" id="2.3.3.9" evidence="1"/>
<dbReference type="InterPro" id="IPR044856">
    <property type="entry name" value="Malate_synth_C_sf"/>
</dbReference>